<evidence type="ECO:0000313" key="2">
    <source>
        <dbReference type="Proteomes" id="UP001501175"/>
    </source>
</evidence>
<dbReference type="EMBL" id="BAABHD010000030">
    <property type="protein sequence ID" value="GAA4459038.1"/>
    <property type="molecule type" value="Genomic_DNA"/>
</dbReference>
<evidence type="ECO:0000313" key="1">
    <source>
        <dbReference type="EMBL" id="GAA4459038.1"/>
    </source>
</evidence>
<evidence type="ECO:0008006" key="3">
    <source>
        <dbReference type="Google" id="ProtNLM"/>
    </source>
</evidence>
<sequence length="332" mass="39489">MNAKKTLEKVKIKSWQRIVTISRRKGYDHLLYRSFWHYKTNPIQKLSTESNYFTCIPNKYAGIGHQLANWIAGYWFARYFNLNFAHTPFPNQKWESFLGFYENEISVDFLVKQQGYRRVRIPLFDENRFSQIELIKKIISSYSDQKVVFIAEQDQFYHNQYGVIFDLQKKFYNSEARKQDKLIYSKDNFNIAIHIRRGDIAIGQENLNDNLTMRWLDNKYYHNVLLNALKIIPKDKLVSVYLFSQGKEDEFSSFKEFGNVHLCLNMNDQQSFLHMIYADLLITSRSSFSYKPALLNRSIKICPITFWHGYPNTKDWVLAEEDGSFSLCINKQ</sequence>
<proteinExistence type="predicted"/>
<comment type="caution">
    <text evidence="1">The sequence shown here is derived from an EMBL/GenBank/DDBJ whole genome shotgun (WGS) entry which is preliminary data.</text>
</comment>
<organism evidence="1 2">
    <name type="scientific">Nibrella saemangeumensis</name>
    <dbReference type="NCBI Taxonomy" id="1084526"/>
    <lineage>
        <taxon>Bacteria</taxon>
        <taxon>Pseudomonadati</taxon>
        <taxon>Bacteroidota</taxon>
        <taxon>Cytophagia</taxon>
        <taxon>Cytophagales</taxon>
        <taxon>Spirosomataceae</taxon>
        <taxon>Nibrella</taxon>
    </lineage>
</organism>
<name>A0ABP8N4D9_9BACT</name>
<reference evidence="2" key="1">
    <citation type="journal article" date="2019" name="Int. J. Syst. Evol. Microbiol.">
        <title>The Global Catalogue of Microorganisms (GCM) 10K type strain sequencing project: providing services to taxonomists for standard genome sequencing and annotation.</title>
        <authorList>
            <consortium name="The Broad Institute Genomics Platform"/>
            <consortium name="The Broad Institute Genome Sequencing Center for Infectious Disease"/>
            <person name="Wu L."/>
            <person name="Ma J."/>
        </authorList>
    </citation>
    <scope>NUCLEOTIDE SEQUENCE [LARGE SCALE GENOMIC DNA]</scope>
    <source>
        <strain evidence="2">JCM 17927</strain>
    </source>
</reference>
<dbReference type="Proteomes" id="UP001501175">
    <property type="component" value="Unassembled WGS sequence"/>
</dbReference>
<accession>A0ABP8N4D9</accession>
<gene>
    <name evidence="1" type="ORF">GCM10023189_32170</name>
</gene>
<dbReference type="RefSeq" id="WP_345244888.1">
    <property type="nucleotide sequence ID" value="NZ_BAABHD010000030.1"/>
</dbReference>
<keyword evidence="2" id="KW-1185">Reference proteome</keyword>
<protein>
    <recommendedName>
        <fullName evidence="3">Glycosyl transferase family 11</fullName>
    </recommendedName>
</protein>